<proteinExistence type="predicted"/>
<keyword evidence="2" id="KW-1185">Reference proteome</keyword>
<gene>
    <name evidence="1" type="primary">BPL1</name>
    <name evidence="1" type="ORF">M8818_007911</name>
</gene>
<reference evidence="1" key="1">
    <citation type="submission" date="2024-02" db="EMBL/GenBank/DDBJ databases">
        <title>Metagenome Assembled Genome of Zalaria obscura JY119.</title>
        <authorList>
            <person name="Vighnesh L."/>
            <person name="Jagadeeshwari U."/>
            <person name="Venkata Ramana C."/>
            <person name="Sasikala C."/>
        </authorList>
    </citation>
    <scope>NUCLEOTIDE SEQUENCE</scope>
    <source>
        <strain evidence="1">JY119</strain>
    </source>
</reference>
<evidence type="ECO:0000313" key="2">
    <source>
        <dbReference type="Proteomes" id="UP001320706"/>
    </source>
</evidence>
<organism evidence="1 2">
    <name type="scientific">Zalaria obscura</name>
    <dbReference type="NCBI Taxonomy" id="2024903"/>
    <lineage>
        <taxon>Eukaryota</taxon>
        <taxon>Fungi</taxon>
        <taxon>Dikarya</taxon>
        <taxon>Ascomycota</taxon>
        <taxon>Pezizomycotina</taxon>
        <taxon>Dothideomycetes</taxon>
        <taxon>Dothideomycetidae</taxon>
        <taxon>Dothideales</taxon>
        <taxon>Zalariaceae</taxon>
        <taxon>Zalaria</taxon>
    </lineage>
</organism>
<name>A0ACC3S2W2_9PEZI</name>
<accession>A0ACC3S2W2</accession>
<dbReference type="Proteomes" id="UP001320706">
    <property type="component" value="Unassembled WGS sequence"/>
</dbReference>
<comment type="caution">
    <text evidence="1">The sequence shown here is derived from an EMBL/GenBank/DDBJ whole genome shotgun (WGS) entry which is preliminary data.</text>
</comment>
<evidence type="ECO:0000313" key="1">
    <source>
        <dbReference type="EMBL" id="KAK8192739.1"/>
    </source>
</evidence>
<protein>
    <submittedName>
        <fullName evidence="1">Biotin holocarboxylase synthetase</fullName>
    </submittedName>
</protein>
<dbReference type="EMBL" id="JAMKPW020000044">
    <property type="protein sequence ID" value="KAK8192739.1"/>
    <property type="molecule type" value="Genomic_DNA"/>
</dbReference>
<sequence>MTDKRVNVLVYSGNGATVESVRHCLWSLRRLLSPNYAVIPISGEALLKEPWTASCALLVMPGGADLGYCRTLNGEGNRKISQYVNNGGAYLGLCAGGYYACKRCEFEEGKKGMEVCGDRELGFYPGICRGLAYPGFVYHSEVGTRAAEIRVNKESLVTAGGAVPEVFRVYYNGGGVFVDAEKYADRGVEVLANFTEKVSVESGENQAAVVYCRVGEGKVVLTSPHPEFAAVNLNTNDDPPGYQKIVSALAADDKQRTDFMRACLAKLGLRVSQENQAVPSLSSLHISSAIPSEVAEVVSRLAGDVTREDDKEYIKGENDTFQLERPDAWSMASVAKALPEAVKNVLPGAASEATTSEPVITETSEEDSAAKSDEGIIDYDKVVKRLVAHESSLPEAKHTPYFNHHAFFANLKHYNSASRNATSAFGKMILYGEVVTSTNTLLEKNPRLLNHLPDGFTATATTQLAGRGRGNNVWVSPPGSLMFSTVIRHSMTLSASAPVVFIQYLAALAIVAGIQSYDRGYGGLPVKLKWPNDIYALDPSKDPMEKAYVKIGGILVNSSYSGGDYTLVAGVGLNVTNAAPTTSLNALAAKAKLPPFTLEKLLASILNQFEILYARFCRQGFSRQLEETYYKSWLHSEQVVTLETEGGARARIRGITRDWGLLVAEELGWEDRPTGKLFQLQSDSNSFDFFKGLVKRKV</sequence>